<dbReference type="STRING" id="266265.Bxe_C1062"/>
<dbReference type="PRINTS" id="PR00455">
    <property type="entry name" value="HTHTETR"/>
</dbReference>
<dbReference type="Proteomes" id="UP000001817">
    <property type="component" value="Chromosome 3"/>
</dbReference>
<dbReference type="Pfam" id="PF00440">
    <property type="entry name" value="TetR_N"/>
    <property type="match status" value="1"/>
</dbReference>
<accession>Q13G60</accession>
<dbReference type="Gene3D" id="1.10.357.10">
    <property type="entry name" value="Tetracycline Repressor, domain 2"/>
    <property type="match status" value="1"/>
</dbReference>
<gene>
    <name evidence="4" type="ORF">Bxe_C1062</name>
</gene>
<evidence type="ECO:0000313" key="5">
    <source>
        <dbReference type="Proteomes" id="UP000001817"/>
    </source>
</evidence>
<evidence type="ECO:0000259" key="3">
    <source>
        <dbReference type="PROSITE" id="PS50977"/>
    </source>
</evidence>
<keyword evidence="1 2" id="KW-0238">DNA-binding</keyword>
<dbReference type="KEGG" id="bxe:Bxe_C1062"/>
<dbReference type="InterPro" id="IPR001647">
    <property type="entry name" value="HTH_TetR"/>
</dbReference>
<evidence type="ECO:0000256" key="1">
    <source>
        <dbReference type="ARBA" id="ARBA00023125"/>
    </source>
</evidence>
<evidence type="ECO:0000313" key="4">
    <source>
        <dbReference type="EMBL" id="ABE36929.1"/>
    </source>
</evidence>
<dbReference type="InterPro" id="IPR036271">
    <property type="entry name" value="Tet_transcr_reg_TetR-rel_C_sf"/>
</dbReference>
<name>Q13G60_PARXL</name>
<dbReference type="PANTHER" id="PTHR30328">
    <property type="entry name" value="TRANSCRIPTIONAL REPRESSOR"/>
    <property type="match status" value="1"/>
</dbReference>
<dbReference type="KEGG" id="bxb:DR64_8739"/>
<dbReference type="GO" id="GO:0003677">
    <property type="term" value="F:DNA binding"/>
    <property type="evidence" value="ECO:0007669"/>
    <property type="project" value="UniProtKB-UniRule"/>
</dbReference>
<dbReference type="eggNOG" id="COG1309">
    <property type="taxonomic scope" value="Bacteria"/>
</dbReference>
<feature type="domain" description="HTH tetR-type" evidence="3">
    <location>
        <begin position="1"/>
        <end position="55"/>
    </location>
</feature>
<organism evidence="4 5">
    <name type="scientific">Paraburkholderia xenovorans (strain LB400)</name>
    <dbReference type="NCBI Taxonomy" id="266265"/>
    <lineage>
        <taxon>Bacteria</taxon>
        <taxon>Pseudomonadati</taxon>
        <taxon>Pseudomonadota</taxon>
        <taxon>Betaproteobacteria</taxon>
        <taxon>Burkholderiales</taxon>
        <taxon>Burkholderiaceae</taxon>
        <taxon>Paraburkholderia</taxon>
    </lineage>
</organism>
<dbReference type="InterPro" id="IPR009057">
    <property type="entry name" value="Homeodomain-like_sf"/>
</dbReference>
<protein>
    <submittedName>
        <fullName evidence="4">Transcriptional regulator, TetR family</fullName>
    </submittedName>
</protein>
<dbReference type="AlphaFoldDB" id="Q13G60"/>
<dbReference type="PANTHER" id="PTHR30328:SF54">
    <property type="entry name" value="HTH-TYPE TRANSCRIPTIONAL REPRESSOR SCO4008"/>
    <property type="match status" value="1"/>
</dbReference>
<dbReference type="SUPFAM" id="SSF48498">
    <property type="entry name" value="Tetracyclin repressor-like, C-terminal domain"/>
    <property type="match status" value="1"/>
</dbReference>
<proteinExistence type="predicted"/>
<dbReference type="InterPro" id="IPR041474">
    <property type="entry name" value="NicS_C"/>
</dbReference>
<dbReference type="RefSeq" id="WP_011494176.1">
    <property type="nucleotide sequence ID" value="NC_007953.1"/>
</dbReference>
<dbReference type="InterPro" id="IPR050109">
    <property type="entry name" value="HTH-type_TetR-like_transc_reg"/>
</dbReference>
<dbReference type="Pfam" id="PF17938">
    <property type="entry name" value="TetR_C_29"/>
    <property type="match status" value="1"/>
</dbReference>
<keyword evidence="5" id="KW-1185">Reference proteome</keyword>
<dbReference type="EMBL" id="CP000272">
    <property type="protein sequence ID" value="ABE36929.1"/>
    <property type="molecule type" value="Genomic_DNA"/>
</dbReference>
<evidence type="ECO:0000256" key="2">
    <source>
        <dbReference type="PROSITE-ProRule" id="PRU00335"/>
    </source>
</evidence>
<dbReference type="PROSITE" id="PS50977">
    <property type="entry name" value="HTH_TETR_2"/>
    <property type="match status" value="1"/>
</dbReference>
<dbReference type="SUPFAM" id="SSF46689">
    <property type="entry name" value="Homeodomain-like"/>
    <property type="match status" value="1"/>
</dbReference>
<sequence length="210" mass="23326">MLQAALIEFGEKGLDGARVDMIAQQSSANKQLVYHYFGSKEGLYTAVLEYAYLQYRGDHAAIQSAVQGLDAEKALRRFVDLMFRQSTAATYFARLIHDENMRGGVHLPPLAAVRPAYDHIIEIVSQILDRGVAEDKFRPGIDPREFYVSILGIFTIRITNATTLSFAIGLPLSDPKGAAESREQAFDLILRGIRTPAATSPTTRRGRKRP</sequence>
<reference evidence="4 5" key="1">
    <citation type="journal article" date="2006" name="Proc. Natl. Acad. Sci. U.S.A.">
        <title>Burkholderia xenovorans LB400 harbors a multi-replicon, 9.73-Mbp genome shaped for versatility.</title>
        <authorList>
            <person name="Chain P.S."/>
            <person name="Denef V.J."/>
            <person name="Konstantinidis K.T."/>
            <person name="Vergez L.M."/>
            <person name="Agullo L."/>
            <person name="Reyes V.L."/>
            <person name="Hauser L."/>
            <person name="Cordova M."/>
            <person name="Gomez L."/>
            <person name="Gonzalez M."/>
            <person name="Land M."/>
            <person name="Lao V."/>
            <person name="Larimer F."/>
            <person name="LiPuma J.J."/>
            <person name="Mahenthiralingam E."/>
            <person name="Malfatti S.A."/>
            <person name="Marx C.J."/>
            <person name="Parnell J.J."/>
            <person name="Ramette A."/>
            <person name="Richardson P."/>
            <person name="Seeger M."/>
            <person name="Smith D."/>
            <person name="Spilker T."/>
            <person name="Sul W.J."/>
            <person name="Tsoi T.V."/>
            <person name="Ulrich L.E."/>
            <person name="Zhulin I.B."/>
            <person name="Tiedje J.M."/>
        </authorList>
    </citation>
    <scope>NUCLEOTIDE SEQUENCE [LARGE SCALE GENOMIC DNA]</scope>
    <source>
        <strain evidence="4 5">LB400</strain>
    </source>
</reference>
<feature type="DNA-binding region" description="H-T-H motif" evidence="2">
    <location>
        <begin position="18"/>
        <end position="37"/>
    </location>
</feature>